<dbReference type="InterPro" id="IPR004511">
    <property type="entry name" value="PAPS/APS_Rdtase"/>
</dbReference>
<dbReference type="PANTHER" id="PTHR46509:SF1">
    <property type="entry name" value="PHOSPHOADENOSINE PHOSPHOSULFATE REDUCTASE"/>
    <property type="match status" value="1"/>
</dbReference>
<comment type="similarity">
    <text evidence="1 4">Belongs to the PAPS reductase family. CysH subfamily.</text>
</comment>
<comment type="catalytic activity">
    <reaction evidence="4">
        <text>[thioredoxin]-disulfide + sulfite + AMP + 2 H(+) = adenosine 5'-phosphosulfate + [thioredoxin]-dithiol</text>
        <dbReference type="Rhea" id="RHEA:21976"/>
        <dbReference type="Rhea" id="RHEA-COMP:10698"/>
        <dbReference type="Rhea" id="RHEA-COMP:10700"/>
        <dbReference type="ChEBI" id="CHEBI:15378"/>
        <dbReference type="ChEBI" id="CHEBI:17359"/>
        <dbReference type="ChEBI" id="CHEBI:29950"/>
        <dbReference type="ChEBI" id="CHEBI:50058"/>
        <dbReference type="ChEBI" id="CHEBI:58243"/>
        <dbReference type="ChEBI" id="CHEBI:456215"/>
        <dbReference type="EC" id="1.8.4.10"/>
    </reaction>
</comment>
<dbReference type="GO" id="GO:0019379">
    <property type="term" value="P:sulfate assimilation, phosphoadenylyl sulfate reduction by phosphoadenylyl-sulfate reductase (thioredoxin)"/>
    <property type="evidence" value="ECO:0007669"/>
    <property type="project" value="UniProtKB-UniRule"/>
</dbReference>
<dbReference type="GO" id="GO:0005737">
    <property type="term" value="C:cytoplasm"/>
    <property type="evidence" value="ECO:0007669"/>
    <property type="project" value="UniProtKB-SubCell"/>
</dbReference>
<dbReference type="OrthoDB" id="9794018at2"/>
<name>A0A4S2H3T5_9PROT</name>
<keyword evidence="4" id="KW-0408">Iron</keyword>
<evidence type="ECO:0000259" key="5">
    <source>
        <dbReference type="Pfam" id="PF01507"/>
    </source>
</evidence>
<dbReference type="GO" id="GO:0046872">
    <property type="term" value="F:metal ion binding"/>
    <property type="evidence" value="ECO:0007669"/>
    <property type="project" value="UniProtKB-KW"/>
</dbReference>
<dbReference type="EC" id="1.8.4.10" evidence="4"/>
<dbReference type="PANTHER" id="PTHR46509">
    <property type="entry name" value="PHOSPHOADENOSINE PHOSPHOSULFATE REDUCTASE"/>
    <property type="match status" value="1"/>
</dbReference>
<reference evidence="6 7" key="1">
    <citation type="journal article" date="2017" name="Int. J. Syst. Evol. Microbiol.">
        <title>Marinicauda algicola sp. nov., isolated from a marine red alga Rhodosorus marinus.</title>
        <authorList>
            <person name="Jeong S.E."/>
            <person name="Jeon S.H."/>
            <person name="Chun B.H."/>
            <person name="Kim D.W."/>
            <person name="Jeon C.O."/>
        </authorList>
    </citation>
    <scope>NUCLEOTIDE SEQUENCE [LARGE SCALE GENOMIC DNA]</scope>
    <source>
        <strain evidence="6 7">JCM 31718</strain>
    </source>
</reference>
<evidence type="ECO:0000256" key="2">
    <source>
        <dbReference type="ARBA" id="ARBA00023002"/>
    </source>
</evidence>
<proteinExistence type="inferred from homology"/>
<feature type="binding site" evidence="4">
    <location>
        <position position="209"/>
    </location>
    <ligand>
        <name>[4Fe-4S] cluster</name>
        <dbReference type="ChEBI" id="CHEBI:49883"/>
    </ligand>
</feature>
<dbReference type="Gene3D" id="3.40.50.620">
    <property type="entry name" value="HUPs"/>
    <property type="match status" value="1"/>
</dbReference>
<dbReference type="AlphaFoldDB" id="A0A4S2H3T5"/>
<dbReference type="HAMAP" id="MF_00063">
    <property type="entry name" value="CysH"/>
    <property type="match status" value="1"/>
</dbReference>
<comment type="cofactor">
    <cofactor evidence="4">
        <name>[4Fe-4S] cluster</name>
        <dbReference type="ChEBI" id="CHEBI:49883"/>
    </cofactor>
    <text evidence="4">Binds 1 [4Fe-4S] cluster per subunit.</text>
</comment>
<comment type="caution">
    <text evidence="6">The sequence shown here is derived from an EMBL/GenBank/DDBJ whole genome shotgun (WGS) entry which is preliminary data.</text>
</comment>
<feature type="binding site" evidence="4">
    <location>
        <position position="126"/>
    </location>
    <ligand>
        <name>[4Fe-4S] cluster</name>
        <dbReference type="ChEBI" id="CHEBI:49883"/>
    </ligand>
</feature>
<dbReference type="Pfam" id="PF01507">
    <property type="entry name" value="PAPS_reduct"/>
    <property type="match status" value="1"/>
</dbReference>
<protein>
    <recommendedName>
        <fullName evidence="4">Adenosine 5'-phosphosulfate reductase</fullName>
        <shortName evidence="4">APS reductase</shortName>
        <ecNumber evidence="4">1.8.4.10</ecNumber>
    </recommendedName>
    <alternativeName>
        <fullName evidence="4">5'-adenylylsulfate reductase</fullName>
    </alternativeName>
    <alternativeName>
        <fullName evidence="4">Thioredoxin-dependent 5'-adenylylsulfate reductase</fullName>
    </alternativeName>
</protein>
<keyword evidence="4" id="KW-0963">Cytoplasm</keyword>
<sequence>MASLKSEYRLALEAGAQALEAALSGLDARGALKRCLTDIFPGESCIVSSFGTESAVILHMAAEVAPDVPVLFIDTGKLFSETLRYRDALRDRLGLTNIQTLSPSPHDLAADDPDGTLHARNPDLCCHVRKTLPLIRALRPYKVWVSGRKRYHGGERARIPRVEIQDGKLKLNPLVEWSADDLRAYGRDHALPDHPLLARNYPSVGCVPCTAPVAADESDPRAGRWAGQDKTECGIHIGADGQVRRSRAG</sequence>
<dbReference type="RefSeq" id="WP_135994785.1">
    <property type="nucleotide sequence ID" value="NZ_CP071057.1"/>
</dbReference>
<dbReference type="Proteomes" id="UP000308054">
    <property type="component" value="Unassembled WGS sequence"/>
</dbReference>
<accession>A0A4S2H3T5</accession>
<keyword evidence="4" id="KW-0479">Metal-binding</keyword>
<evidence type="ECO:0000256" key="4">
    <source>
        <dbReference type="HAMAP-Rule" id="MF_00063"/>
    </source>
</evidence>
<evidence type="ECO:0000256" key="3">
    <source>
        <dbReference type="ARBA" id="ARBA00024327"/>
    </source>
</evidence>
<dbReference type="SUPFAM" id="SSF52402">
    <property type="entry name" value="Adenine nucleotide alpha hydrolases-like"/>
    <property type="match status" value="1"/>
</dbReference>
<dbReference type="NCBIfam" id="NF002537">
    <property type="entry name" value="PRK02090.1"/>
    <property type="match status" value="1"/>
</dbReference>
<gene>
    <name evidence="4" type="primary">cysH</name>
    <name evidence="6" type="ORF">E5163_03955</name>
</gene>
<feature type="binding site" evidence="4">
    <location>
        <position position="125"/>
    </location>
    <ligand>
        <name>[4Fe-4S] cluster</name>
        <dbReference type="ChEBI" id="CHEBI:49883"/>
    </ligand>
</feature>
<comment type="subcellular location">
    <subcellularLocation>
        <location evidence="4">Cytoplasm</location>
    </subcellularLocation>
</comment>
<comment type="function">
    <text evidence="4">Catalyzes the formation of sulfite from adenosine 5'-phosphosulfate (APS) using thioredoxin as an electron donor.</text>
</comment>
<keyword evidence="2 4" id="KW-0560">Oxidoreductase</keyword>
<dbReference type="GO" id="GO:0051539">
    <property type="term" value="F:4 iron, 4 sulfur cluster binding"/>
    <property type="evidence" value="ECO:0007669"/>
    <property type="project" value="UniProtKB-UniRule"/>
</dbReference>
<dbReference type="GO" id="GO:0004604">
    <property type="term" value="F:phosphoadenylyl-sulfate reductase (thioredoxin) activity"/>
    <property type="evidence" value="ECO:0007669"/>
    <property type="project" value="UniProtKB-UniRule"/>
</dbReference>
<dbReference type="GO" id="GO:0043866">
    <property type="term" value="F:adenylyl-sulfate reductase (thioredoxin) activity"/>
    <property type="evidence" value="ECO:0007669"/>
    <property type="project" value="UniProtKB-EC"/>
</dbReference>
<organism evidence="6 7">
    <name type="scientific">Marinicauda algicola</name>
    <dbReference type="NCBI Taxonomy" id="2029849"/>
    <lineage>
        <taxon>Bacteria</taxon>
        <taxon>Pseudomonadati</taxon>
        <taxon>Pseudomonadota</taxon>
        <taxon>Alphaproteobacteria</taxon>
        <taxon>Maricaulales</taxon>
        <taxon>Maricaulaceae</taxon>
        <taxon>Marinicauda</taxon>
    </lineage>
</organism>
<feature type="domain" description="Phosphoadenosine phosphosulphate reductase" evidence="5">
    <location>
        <begin position="46"/>
        <end position="212"/>
    </location>
</feature>
<feature type="active site" description="Nucleophile; cysteine thiosulfonate intermediate" evidence="4">
    <location>
        <position position="233"/>
    </location>
</feature>
<keyword evidence="4" id="KW-0411">Iron-sulfur</keyword>
<dbReference type="PIRSF" id="PIRSF000857">
    <property type="entry name" value="PAPS_reductase"/>
    <property type="match status" value="1"/>
</dbReference>
<feature type="binding site" evidence="4">
    <location>
        <position position="206"/>
    </location>
    <ligand>
        <name>[4Fe-4S] cluster</name>
        <dbReference type="ChEBI" id="CHEBI:49883"/>
    </ligand>
</feature>
<evidence type="ECO:0000313" key="7">
    <source>
        <dbReference type="Proteomes" id="UP000308054"/>
    </source>
</evidence>
<evidence type="ECO:0000256" key="1">
    <source>
        <dbReference type="ARBA" id="ARBA00009732"/>
    </source>
</evidence>
<dbReference type="EMBL" id="SRXW01000001">
    <property type="protein sequence ID" value="TGY90287.1"/>
    <property type="molecule type" value="Genomic_DNA"/>
</dbReference>
<dbReference type="InterPro" id="IPR002500">
    <property type="entry name" value="PAPS_reduct_dom"/>
</dbReference>
<dbReference type="InterPro" id="IPR014729">
    <property type="entry name" value="Rossmann-like_a/b/a_fold"/>
</dbReference>
<keyword evidence="7" id="KW-1185">Reference proteome</keyword>
<comment type="pathway">
    <text evidence="3 4">Sulfur metabolism; hydrogen sulfide biosynthesis; sulfite from sulfate.</text>
</comment>
<dbReference type="GO" id="GO:0070814">
    <property type="term" value="P:hydrogen sulfide biosynthetic process"/>
    <property type="evidence" value="ECO:0007669"/>
    <property type="project" value="UniProtKB-UniRule"/>
</dbReference>
<evidence type="ECO:0000313" key="6">
    <source>
        <dbReference type="EMBL" id="TGY90287.1"/>
    </source>
</evidence>